<dbReference type="EMBL" id="CAJNOK010003038">
    <property type="protein sequence ID" value="CAF0885371.1"/>
    <property type="molecule type" value="Genomic_DNA"/>
</dbReference>
<dbReference type="Proteomes" id="UP000677228">
    <property type="component" value="Unassembled WGS sequence"/>
</dbReference>
<reference evidence="1" key="1">
    <citation type="submission" date="2021-02" db="EMBL/GenBank/DDBJ databases">
        <authorList>
            <person name="Nowell W R."/>
        </authorList>
    </citation>
    <scope>NUCLEOTIDE SEQUENCE</scope>
</reference>
<accession>A0A8S2DAB1</accession>
<evidence type="ECO:0000313" key="3">
    <source>
        <dbReference type="Proteomes" id="UP000677228"/>
    </source>
</evidence>
<evidence type="ECO:0000313" key="1">
    <source>
        <dbReference type="EMBL" id="CAF0885371.1"/>
    </source>
</evidence>
<name>A0A8S2DAB1_9BILA</name>
<organism evidence="1 3">
    <name type="scientific">Didymodactylos carnosus</name>
    <dbReference type="NCBI Taxonomy" id="1234261"/>
    <lineage>
        <taxon>Eukaryota</taxon>
        <taxon>Metazoa</taxon>
        <taxon>Spiralia</taxon>
        <taxon>Gnathifera</taxon>
        <taxon>Rotifera</taxon>
        <taxon>Eurotatoria</taxon>
        <taxon>Bdelloidea</taxon>
        <taxon>Philodinida</taxon>
        <taxon>Philodinidae</taxon>
        <taxon>Didymodactylos</taxon>
    </lineage>
</organism>
<protein>
    <submittedName>
        <fullName evidence="1">Uncharacterized protein</fullName>
    </submittedName>
</protein>
<gene>
    <name evidence="1" type="ORF">OVA965_LOCUS8841</name>
    <name evidence="2" type="ORF">TMI583_LOCUS8836</name>
</gene>
<dbReference type="Proteomes" id="UP000682733">
    <property type="component" value="Unassembled WGS sequence"/>
</dbReference>
<dbReference type="AlphaFoldDB" id="A0A8S2DAB1"/>
<evidence type="ECO:0000313" key="2">
    <source>
        <dbReference type="EMBL" id="CAF3668412.1"/>
    </source>
</evidence>
<sequence>MNKYDPWLFTDKCYQQSSTECEENNCAWLKFSCSGGQCLNWKRDTASGRNILYFKSIYRYQPSLSFTYLCWTYIMCYTENMICNFIRSIDLISNGLPTYFLFQDICDDILWREFLIDNETDETNYELWPCNSRMKTCNGYWNCPNGVDELDCFDPPLISSFLTYNLSKCGTNEHYCARMSSLNNSIVFGCISIKEAGDNVIDCLGATDERMGHCRAMFPWDPDDGTLHARIRYRCANSLECIIPTSVCDGYKDYVLYDEENICPWIKKEKLDFYCKDTNIGYWCGGVIHCLPDGEDEWFCDIAEKRKVRQFSFVDIDQYPVRNSIERDENIDSVAKPQIKTLFRSTLSGHDLMWMCNRGILIKSKDVAKSDYLCLCPPSY</sequence>
<dbReference type="EMBL" id="CAJOBA010003038">
    <property type="protein sequence ID" value="CAF3668412.1"/>
    <property type="molecule type" value="Genomic_DNA"/>
</dbReference>
<proteinExistence type="predicted"/>
<comment type="caution">
    <text evidence="1">The sequence shown here is derived from an EMBL/GenBank/DDBJ whole genome shotgun (WGS) entry which is preliminary data.</text>
</comment>